<evidence type="ECO:0000313" key="2">
    <source>
        <dbReference type="EMBL" id="MBW8286108.1"/>
    </source>
</evidence>
<dbReference type="GeneID" id="89683656"/>
<name>A0ABS7F9Z1_9NEIS</name>
<dbReference type="EMBL" id="JAHDTB010000001">
    <property type="protein sequence ID" value="MBW8286108.1"/>
    <property type="molecule type" value="Genomic_DNA"/>
</dbReference>
<sequence length="441" mass="47630">MGNKKKLALLAGGALLLIAVGFGGWKYWKAHQAVQVERLALDGEPGKQLADDIMDKMYGRDARDGKQGCWNIDAGNGGEETVTYCMKPLALDRVQAEGEERLYLFAGGSFPDASHADSQALVGAFVINAKTQELIAGDRELPFTNGFASAPSEVKLLPLSATGYMAWFAEGGDMHQGISASFPQLFAPKGKKVVEISGDLFGKSEGMSEELSFDYRPDASKADAKVYPLLLTVKQDKDKTAASFRFVFDHKAWHYVCADQACRKQQGIPAYQEPAADDDDGEQPAQPPADANAALFDDGNKLSAADLKDVLAALGASYVVKDQDNWGFVTEQCRQPFKLSASYPSDEKDSHNELWLEGGSACTSGTTGQSMWLFIRGEDGHLRANLGVPASKTVVTGDLNNGRYDLRLSSNGFCEAVWRWDGSQYAHLKNIATQPGGCGGE</sequence>
<keyword evidence="3" id="KW-1185">Reference proteome</keyword>
<gene>
    <name evidence="2" type="ORF">KIF53_00480</name>
</gene>
<evidence type="ECO:0000313" key="3">
    <source>
        <dbReference type="Proteomes" id="UP000711178"/>
    </source>
</evidence>
<protein>
    <recommendedName>
        <fullName evidence="4">DUF4340 domain-containing protein</fullName>
    </recommendedName>
</protein>
<feature type="region of interest" description="Disordered" evidence="1">
    <location>
        <begin position="272"/>
        <end position="292"/>
    </location>
</feature>
<dbReference type="Proteomes" id="UP000711178">
    <property type="component" value="Unassembled WGS sequence"/>
</dbReference>
<comment type="caution">
    <text evidence="2">The sequence shown here is derived from an EMBL/GenBank/DDBJ whole genome shotgun (WGS) entry which is preliminary data.</text>
</comment>
<proteinExistence type="predicted"/>
<accession>A0ABS7F9Z1</accession>
<evidence type="ECO:0000256" key="1">
    <source>
        <dbReference type="SAM" id="MobiDB-lite"/>
    </source>
</evidence>
<evidence type="ECO:0008006" key="4">
    <source>
        <dbReference type="Google" id="ProtNLM"/>
    </source>
</evidence>
<dbReference type="RefSeq" id="WP_043572932.1">
    <property type="nucleotide sequence ID" value="NZ_CP142381.1"/>
</dbReference>
<organism evidence="2 3">
    <name type="scientific">Chromobacterium subtsugae</name>
    <dbReference type="NCBI Taxonomy" id="251747"/>
    <lineage>
        <taxon>Bacteria</taxon>
        <taxon>Pseudomonadati</taxon>
        <taxon>Pseudomonadota</taxon>
        <taxon>Betaproteobacteria</taxon>
        <taxon>Neisseriales</taxon>
        <taxon>Chromobacteriaceae</taxon>
        <taxon>Chromobacterium</taxon>
    </lineage>
</organism>
<reference evidence="2 3" key="1">
    <citation type="submission" date="2021-05" db="EMBL/GenBank/DDBJ databases">
        <title>Draft Whole Genome Sequencing Of Biosensor Chromobacterium violaceum Strain CV026 Reveals A Regulatory RNA In Chromobacterium violaceum Phenotype Regulatory Network.</title>
        <authorList>
            <person name="Hong K.W."/>
            <person name="Chan K.G."/>
            <person name="Chang C.-Y."/>
        </authorList>
    </citation>
    <scope>NUCLEOTIDE SEQUENCE [LARGE SCALE GENOMIC DNA]</scope>
    <source>
        <strain evidence="2 3">ATCC 31532</strain>
    </source>
</reference>